<name>A0A645HEN5_9ZZZZ</name>
<reference evidence="1" key="1">
    <citation type="submission" date="2019-08" db="EMBL/GenBank/DDBJ databases">
        <authorList>
            <person name="Kucharzyk K."/>
            <person name="Murdoch R.W."/>
            <person name="Higgins S."/>
            <person name="Loffler F."/>
        </authorList>
    </citation>
    <scope>NUCLEOTIDE SEQUENCE</scope>
</reference>
<dbReference type="EMBL" id="VSSQ01092158">
    <property type="protein sequence ID" value="MPN37481.1"/>
    <property type="molecule type" value="Genomic_DNA"/>
</dbReference>
<sequence length="191" mass="21594">MVNGYTGWINRNVASNEYDMIIVPINQVKNPSYYKSENGLLKHYISSNLKASTEEENGSMITIGVAPVYMKSGVKYLSYDGNYFYDGTNLENALNNLIDDLQAENRNNSINFNNPYYNYYNYLPFRSKTSYSAVDLEKFISENTDSISKLRGISTTLINSESKYGVNALLSLGIAINESRWGLSKILTYGQ</sequence>
<comment type="caution">
    <text evidence="1">The sequence shown here is derived from an EMBL/GenBank/DDBJ whole genome shotgun (WGS) entry which is preliminary data.</text>
</comment>
<accession>A0A645HEN5</accession>
<evidence type="ECO:0000313" key="1">
    <source>
        <dbReference type="EMBL" id="MPN37481.1"/>
    </source>
</evidence>
<organism evidence="1">
    <name type="scientific">bioreactor metagenome</name>
    <dbReference type="NCBI Taxonomy" id="1076179"/>
    <lineage>
        <taxon>unclassified sequences</taxon>
        <taxon>metagenomes</taxon>
        <taxon>ecological metagenomes</taxon>
    </lineage>
</organism>
<proteinExistence type="predicted"/>
<gene>
    <name evidence="1" type="ORF">SDC9_185000</name>
</gene>
<protein>
    <submittedName>
        <fullName evidence="1">Uncharacterized protein</fullName>
    </submittedName>
</protein>
<dbReference type="AlphaFoldDB" id="A0A645HEN5"/>